<reference evidence="2" key="1">
    <citation type="submission" date="2025-08" db="UniProtKB">
        <authorList>
            <consortium name="RefSeq"/>
        </authorList>
    </citation>
    <scope>IDENTIFICATION</scope>
    <source>
        <strain evidence="2">USDA-PBARC FA_bdor</strain>
        <tissue evidence="2">Whole organism</tissue>
    </source>
</reference>
<gene>
    <name evidence="2" type="primary">LOC105265994</name>
</gene>
<organism evidence="1 2">
    <name type="scientific">Fopius arisanus</name>
    <dbReference type="NCBI Taxonomy" id="64838"/>
    <lineage>
        <taxon>Eukaryota</taxon>
        <taxon>Metazoa</taxon>
        <taxon>Ecdysozoa</taxon>
        <taxon>Arthropoda</taxon>
        <taxon>Hexapoda</taxon>
        <taxon>Insecta</taxon>
        <taxon>Pterygota</taxon>
        <taxon>Neoptera</taxon>
        <taxon>Endopterygota</taxon>
        <taxon>Hymenoptera</taxon>
        <taxon>Apocrita</taxon>
        <taxon>Ichneumonoidea</taxon>
        <taxon>Braconidae</taxon>
        <taxon>Opiinae</taxon>
        <taxon>Fopius</taxon>
    </lineage>
</organism>
<protein>
    <submittedName>
        <fullName evidence="2">Uncharacterized protein</fullName>
    </submittedName>
</protein>
<evidence type="ECO:0000313" key="2">
    <source>
        <dbReference type="RefSeq" id="XP_011302160.1"/>
    </source>
</evidence>
<dbReference type="OrthoDB" id="7692606at2759"/>
<accession>A0A9R1T3U2</accession>
<dbReference type="RefSeq" id="XP_011302160.1">
    <property type="nucleotide sequence ID" value="XM_011303858.1"/>
</dbReference>
<sequence>MQVIIFYLRRIFYLPPKCHIAIFFHLLPYLIPSDRHTSGGRKRKFQNSLTSEQNSKIAQVTSVAQPPRRLSIQESRTSFFVHLQSAVDLEAILAAGKSHTAQHCLQHQPIPILIGPLTNVEASYVILEDVLYEVPSVIAACDVTLKICYAALCEYPPNSRSLWLFLQQAYFDIFEKKDKPATVLNALIGEIRSIIKENCHGGAS</sequence>
<evidence type="ECO:0000313" key="1">
    <source>
        <dbReference type="Proteomes" id="UP000694866"/>
    </source>
</evidence>
<dbReference type="Proteomes" id="UP000694866">
    <property type="component" value="Unplaced"/>
</dbReference>
<proteinExistence type="predicted"/>
<dbReference type="GeneID" id="105265994"/>
<dbReference type="KEGG" id="fas:105265994"/>
<name>A0A9R1T3U2_9HYME</name>
<keyword evidence="1" id="KW-1185">Reference proteome</keyword>
<dbReference type="AlphaFoldDB" id="A0A9R1T3U2"/>